<feature type="region of interest" description="Disordered" evidence="6">
    <location>
        <begin position="478"/>
        <end position="511"/>
    </location>
</feature>
<dbReference type="Pfam" id="PF00170">
    <property type="entry name" value="bZIP_1"/>
    <property type="match status" value="1"/>
</dbReference>
<dbReference type="SUPFAM" id="SSF57959">
    <property type="entry name" value="Leucine zipper domain"/>
    <property type="match status" value="1"/>
</dbReference>
<feature type="domain" description="BZIP" evidence="7">
    <location>
        <begin position="511"/>
        <end position="574"/>
    </location>
</feature>
<evidence type="ECO:0000313" key="8">
    <source>
        <dbReference type="EMBL" id="KAH6589723.1"/>
    </source>
</evidence>
<feature type="compositionally biased region" description="Polar residues" evidence="6">
    <location>
        <begin position="498"/>
        <end position="509"/>
    </location>
</feature>
<sequence>MAAALTSSGDPVTAMVTTAAAPSSECPLQLKESSQLASQDHQQHHSQLMQHVPPAPHANQYNQPSLPNQSNHYNQCSQPTEARLAATVPDPIPFDRKNTASMRLLDFPPGTSPSPLPTIEQTPNRFLASLSKLDLEINPFEATLQVDNGFRKADSLSDPQLNFQPQMLSRNESIRPHGLNHQYYSIPPIATTVTTAASTTAGAISTHTSVLTTEPQARQSYTALRSQPEPVQSSAALPPYNQIHQGYDRSIHTIAEPIQQTRTPSCVALPVVPADGSRGPGQRLLVPHEALTMHGSTETAATAARRCSIPARQISQPTQHGLQQTSHIPSVPQAASVHHPKSSHTVATTVTSLAHPQHYQQHLQQFSDLKPTPSAGHSPPNSSSRPNKRVRVTAYPASLRIPENQSPPSNGQLGVEKSTESGSMTSAMPLLWPSSSVSSPPKTSQHSGVSLSHAVTAHFSSASSEHFDYSLPARRTSEISSMDGSEYTTSPAEVGAEHQSTGLSGQDTPPEQKRLNFLERNRKAALKCRQKKKEYISSLEDNVTRLSSENEQLQAQLKRMKYQILQMKTIMLAHKDTIISSSLKL</sequence>
<feature type="compositionally biased region" description="Low complexity" evidence="6">
    <location>
        <begin position="433"/>
        <end position="447"/>
    </location>
</feature>
<dbReference type="PROSITE" id="PS50217">
    <property type="entry name" value="BZIP"/>
    <property type="match status" value="1"/>
</dbReference>
<gene>
    <name evidence="8" type="ORF">BASA50_009815</name>
</gene>
<dbReference type="SMART" id="SM00338">
    <property type="entry name" value="BRLZ"/>
    <property type="match status" value="1"/>
</dbReference>
<evidence type="ECO:0000256" key="6">
    <source>
        <dbReference type="SAM" id="MobiDB-lite"/>
    </source>
</evidence>
<feature type="region of interest" description="Disordered" evidence="6">
    <location>
        <begin position="314"/>
        <end position="347"/>
    </location>
</feature>
<dbReference type="PANTHER" id="PTHR19304">
    <property type="entry name" value="CYCLIC-AMP RESPONSE ELEMENT BINDING PROTEIN"/>
    <property type="match status" value="1"/>
</dbReference>
<feature type="region of interest" description="Disordered" evidence="6">
    <location>
        <begin position="368"/>
        <end position="448"/>
    </location>
</feature>
<dbReference type="CDD" id="cd14687">
    <property type="entry name" value="bZIP_ATF2"/>
    <property type="match status" value="1"/>
</dbReference>
<dbReference type="PRINTS" id="PR00041">
    <property type="entry name" value="LEUZIPPRCREB"/>
</dbReference>
<feature type="compositionally biased region" description="Polar residues" evidence="6">
    <location>
        <begin position="59"/>
        <end position="79"/>
    </location>
</feature>
<evidence type="ECO:0000256" key="3">
    <source>
        <dbReference type="ARBA" id="ARBA00023163"/>
    </source>
</evidence>
<evidence type="ECO:0000256" key="1">
    <source>
        <dbReference type="ARBA" id="ARBA00004123"/>
    </source>
</evidence>
<feature type="region of interest" description="Disordered" evidence="6">
    <location>
        <begin position="1"/>
        <end position="79"/>
    </location>
</feature>
<dbReference type="InterPro" id="IPR046347">
    <property type="entry name" value="bZIP_sf"/>
</dbReference>
<evidence type="ECO:0000256" key="2">
    <source>
        <dbReference type="ARBA" id="ARBA00023015"/>
    </source>
</evidence>
<keyword evidence="2" id="KW-0805">Transcription regulation</keyword>
<evidence type="ECO:0000256" key="4">
    <source>
        <dbReference type="ARBA" id="ARBA00023242"/>
    </source>
</evidence>
<feature type="compositionally biased region" description="Polar residues" evidence="6">
    <location>
        <begin position="31"/>
        <end position="49"/>
    </location>
</feature>
<protein>
    <recommendedName>
        <fullName evidence="7">BZIP domain-containing protein</fullName>
    </recommendedName>
</protein>
<keyword evidence="4" id="KW-0539">Nucleus</keyword>
<keyword evidence="3" id="KW-0804">Transcription</keyword>
<keyword evidence="9" id="KW-1185">Reference proteome</keyword>
<feature type="coiled-coil region" evidence="5">
    <location>
        <begin position="536"/>
        <end position="570"/>
    </location>
</feature>
<reference evidence="8 9" key="1">
    <citation type="submission" date="2021-02" db="EMBL/GenBank/DDBJ databases">
        <title>Variation within the Batrachochytrium salamandrivorans European outbreak.</title>
        <authorList>
            <person name="Kelly M."/>
            <person name="Pasmans F."/>
            <person name="Shea T.P."/>
            <person name="Munoz J.F."/>
            <person name="Carranza S."/>
            <person name="Cuomo C.A."/>
            <person name="Martel A."/>
        </authorList>
    </citation>
    <scope>NUCLEOTIDE SEQUENCE [LARGE SCALE GENOMIC DNA]</scope>
    <source>
        <strain evidence="8 9">AMFP18/2</strain>
    </source>
</reference>
<accession>A0ABQ8F181</accession>
<dbReference type="EMBL" id="JAFCIX010000441">
    <property type="protein sequence ID" value="KAH6589723.1"/>
    <property type="molecule type" value="Genomic_DNA"/>
</dbReference>
<organism evidence="8 9">
    <name type="scientific">Batrachochytrium salamandrivorans</name>
    <dbReference type="NCBI Taxonomy" id="1357716"/>
    <lineage>
        <taxon>Eukaryota</taxon>
        <taxon>Fungi</taxon>
        <taxon>Fungi incertae sedis</taxon>
        <taxon>Chytridiomycota</taxon>
        <taxon>Chytridiomycota incertae sedis</taxon>
        <taxon>Chytridiomycetes</taxon>
        <taxon>Rhizophydiales</taxon>
        <taxon>Rhizophydiales incertae sedis</taxon>
        <taxon>Batrachochytrium</taxon>
    </lineage>
</organism>
<evidence type="ECO:0000313" key="9">
    <source>
        <dbReference type="Proteomes" id="UP001648503"/>
    </source>
</evidence>
<comment type="subcellular location">
    <subcellularLocation>
        <location evidence="1">Nucleus</location>
    </subcellularLocation>
</comment>
<proteinExistence type="predicted"/>
<feature type="compositionally biased region" description="Polar residues" evidence="6">
    <location>
        <begin position="403"/>
        <end position="412"/>
    </location>
</feature>
<keyword evidence="5" id="KW-0175">Coiled coil</keyword>
<evidence type="ECO:0000256" key="5">
    <source>
        <dbReference type="SAM" id="Coils"/>
    </source>
</evidence>
<dbReference type="Proteomes" id="UP001648503">
    <property type="component" value="Unassembled WGS sequence"/>
</dbReference>
<dbReference type="InterPro" id="IPR004827">
    <property type="entry name" value="bZIP"/>
</dbReference>
<comment type="caution">
    <text evidence="8">The sequence shown here is derived from an EMBL/GenBank/DDBJ whole genome shotgun (WGS) entry which is preliminary data.</text>
</comment>
<name>A0ABQ8F181_9FUNG</name>
<feature type="compositionally biased region" description="Polar residues" evidence="6">
    <location>
        <begin position="314"/>
        <end position="328"/>
    </location>
</feature>
<dbReference type="InterPro" id="IPR051027">
    <property type="entry name" value="bZIP_transcription_factors"/>
</dbReference>
<dbReference type="Gene3D" id="1.20.5.170">
    <property type="match status" value="1"/>
</dbReference>
<feature type="compositionally biased region" description="Low complexity" evidence="6">
    <location>
        <begin position="12"/>
        <end position="21"/>
    </location>
</feature>
<evidence type="ECO:0000259" key="7">
    <source>
        <dbReference type="PROSITE" id="PS50217"/>
    </source>
</evidence>
<feature type="compositionally biased region" description="Polar residues" evidence="6">
    <location>
        <begin position="478"/>
        <end position="491"/>
    </location>
</feature>
<feature type="compositionally biased region" description="Polar residues" evidence="6">
    <location>
        <begin position="1"/>
        <end position="10"/>
    </location>
</feature>